<gene>
    <name evidence="2" type="ORF">DES48_103109</name>
</gene>
<keyword evidence="1" id="KW-0472">Membrane</keyword>
<dbReference type="EMBL" id="QNRI01000003">
    <property type="protein sequence ID" value="RBO99782.1"/>
    <property type="molecule type" value="Genomic_DNA"/>
</dbReference>
<comment type="caution">
    <text evidence="2">The sequence shown here is derived from an EMBL/GenBank/DDBJ whole genome shotgun (WGS) entry which is preliminary data.</text>
</comment>
<dbReference type="OrthoDB" id="2967280at2"/>
<evidence type="ECO:0000313" key="2">
    <source>
        <dbReference type="EMBL" id="RBO99782.1"/>
    </source>
</evidence>
<dbReference type="Proteomes" id="UP000252254">
    <property type="component" value="Unassembled WGS sequence"/>
</dbReference>
<dbReference type="STRING" id="200904.GCA_900168775_03362"/>
<protein>
    <submittedName>
        <fullName evidence="2">Uncharacterized protein</fullName>
    </submittedName>
</protein>
<keyword evidence="1" id="KW-1133">Transmembrane helix</keyword>
<feature type="transmembrane region" description="Helical" evidence="1">
    <location>
        <begin position="16"/>
        <end position="35"/>
    </location>
</feature>
<dbReference type="RefSeq" id="WP_113867908.1">
    <property type="nucleotide sequence ID" value="NZ_BAABQN010000004.1"/>
</dbReference>
<evidence type="ECO:0000313" key="3">
    <source>
        <dbReference type="Proteomes" id="UP000252254"/>
    </source>
</evidence>
<proteinExistence type="predicted"/>
<name>A0A366EBS6_9BACI</name>
<accession>A0A366EBS6</accession>
<reference evidence="2 3" key="1">
    <citation type="submission" date="2018-06" db="EMBL/GenBank/DDBJ databases">
        <title>Genomic Encyclopedia of Type Strains, Phase IV (KMG-IV): sequencing the most valuable type-strain genomes for metagenomic binning, comparative biology and taxonomic classification.</title>
        <authorList>
            <person name="Goeker M."/>
        </authorList>
    </citation>
    <scope>NUCLEOTIDE SEQUENCE [LARGE SCALE GENOMIC DNA]</scope>
    <source>
        <strain evidence="2 3">DSM 15140</strain>
    </source>
</reference>
<keyword evidence="3" id="KW-1185">Reference proteome</keyword>
<keyword evidence="1" id="KW-0812">Transmembrane</keyword>
<dbReference type="AlphaFoldDB" id="A0A366EBS6"/>
<organism evidence="2 3">
    <name type="scientific">Paraliobacillus ryukyuensis</name>
    <dbReference type="NCBI Taxonomy" id="200904"/>
    <lineage>
        <taxon>Bacteria</taxon>
        <taxon>Bacillati</taxon>
        <taxon>Bacillota</taxon>
        <taxon>Bacilli</taxon>
        <taxon>Bacillales</taxon>
        <taxon>Bacillaceae</taxon>
        <taxon>Paraliobacillus</taxon>
    </lineage>
</organism>
<sequence>MTIELIGELNSDLHPMYFYLTCYIALICYYGLLGVTQYQLTRHKKVVNNHYYVIHLDRQQRTFIIGQCQDIHSWITMKMKRKESPDDDEDNHASSFVKHNQLIRGGQKWNLYSLSLKNIGLLGLL</sequence>
<evidence type="ECO:0000256" key="1">
    <source>
        <dbReference type="SAM" id="Phobius"/>
    </source>
</evidence>